<dbReference type="Pfam" id="PF20566">
    <property type="entry name" value="Eap1"/>
    <property type="match status" value="2"/>
</dbReference>
<reference evidence="2" key="1">
    <citation type="journal article" date="2021" name="Nat. Commun.">
        <title>Genetic determinants of endophytism in the Arabidopsis root mycobiome.</title>
        <authorList>
            <person name="Mesny F."/>
            <person name="Miyauchi S."/>
            <person name="Thiergart T."/>
            <person name="Pickel B."/>
            <person name="Atanasova L."/>
            <person name="Karlsson M."/>
            <person name="Huettel B."/>
            <person name="Barry K.W."/>
            <person name="Haridas S."/>
            <person name="Chen C."/>
            <person name="Bauer D."/>
            <person name="Andreopoulos W."/>
            <person name="Pangilinan J."/>
            <person name="LaButti K."/>
            <person name="Riley R."/>
            <person name="Lipzen A."/>
            <person name="Clum A."/>
            <person name="Drula E."/>
            <person name="Henrissat B."/>
            <person name="Kohler A."/>
            <person name="Grigoriev I.V."/>
            <person name="Martin F.M."/>
            <person name="Hacquard S."/>
        </authorList>
    </citation>
    <scope>NUCLEOTIDE SEQUENCE</scope>
    <source>
        <strain evidence="2">MPI-CAGE-AT-0021</strain>
    </source>
</reference>
<organism evidence="2 3">
    <name type="scientific">Dactylonectria estremocensis</name>
    <dbReference type="NCBI Taxonomy" id="1079267"/>
    <lineage>
        <taxon>Eukaryota</taxon>
        <taxon>Fungi</taxon>
        <taxon>Dikarya</taxon>
        <taxon>Ascomycota</taxon>
        <taxon>Pezizomycotina</taxon>
        <taxon>Sordariomycetes</taxon>
        <taxon>Hypocreomycetidae</taxon>
        <taxon>Hypocreales</taxon>
        <taxon>Nectriaceae</taxon>
        <taxon>Dactylonectria</taxon>
    </lineage>
</organism>
<feature type="compositionally biased region" description="Polar residues" evidence="1">
    <location>
        <begin position="538"/>
        <end position="549"/>
    </location>
</feature>
<name>A0A9P9F263_9HYPO</name>
<evidence type="ECO:0000313" key="2">
    <source>
        <dbReference type="EMBL" id="KAH7150404.1"/>
    </source>
</evidence>
<feature type="region of interest" description="Disordered" evidence="1">
    <location>
        <begin position="739"/>
        <end position="834"/>
    </location>
</feature>
<protein>
    <submittedName>
        <fullName evidence="2">Uncharacterized protein</fullName>
    </submittedName>
</protein>
<feature type="compositionally biased region" description="Basic and acidic residues" evidence="1">
    <location>
        <begin position="237"/>
        <end position="284"/>
    </location>
</feature>
<feature type="region of interest" description="Disordered" evidence="1">
    <location>
        <begin position="639"/>
        <end position="715"/>
    </location>
</feature>
<sequence length="834" mass="91001">MALRYPADFLLHLQDSPLCIRPPNLPPAEEWMGQPAEQVRTQTKTTGERPRSNDNSILDQGARRPGLHPTRNSANPEDIVFAPPRMAFASARGNKSIDDKTAKEPDASGRFGNFRSRNGDAENDRFREGRPANGFRRRDGEGESEGWSTVKPRKSFGHEGAERFHGRMGGNFRDDRRQPRERDGEAPRDRPVRNFDNFTRDKEGDDAEGRSRNGPNRTKVEPWFKNEPAAESQSLAPEKRERIDRAKSWRDRDKEAEPVDDRNSGRNHDRRWGGREHRVEREPEWLDEPLEEHPEAHTQQDFQKWMEEMKKAKNRAPSAPGKSGPTDSVEAPVEAEKPAQSAPAVEAGPDKFFMAFGGSKSGLDASTPGEPVEAANKPKAAGKSSRFTSFFSHAQEEARGRNDAPSPMAGPPMAGPPTAGPPMAGLPMSAPPMSAPPMSGLPMAGPPMAGPPMTGPPMNGPPMNGPPMNGPPMNGPPMNGLPFLMGGGPSAPPAPEEERQAFQQLLMKLQKQTMSATPPGPSPFSAPSHSTPPDGRKQNSMVSLDQPFQQYGGDRRMEGPPMGRPPPQHVQEILAPRPQPQARPEQLLQDLVGQRQRAPSQPSGRPEVVRNNSNTEFLMNLMRAPAQDAQRNELLMRMAQPQKQPQMPPMNDREPDYLRDQRQMRPQPPPGFPMEDSFRNPDVDVRSNQPTQILQRPPPPPGLDQMPPNWMSGGAQLPPPVQRGPMMGPPGLAGGLGGLSGPNGPNRNMPMPPHMFPPNFPPGGMPPLEAMGGMPPRNMPPPPPGFFGGPPHGFIPPGLGGYNGPPPEFAGAPFEARGMPPSGNPGRGAAYGRQ</sequence>
<feature type="compositionally biased region" description="Basic and acidic residues" evidence="1">
    <location>
        <begin position="117"/>
        <end position="141"/>
    </location>
</feature>
<feature type="region of interest" description="Disordered" evidence="1">
    <location>
        <begin position="362"/>
        <end position="610"/>
    </location>
</feature>
<dbReference type="AlphaFoldDB" id="A0A9P9F263"/>
<dbReference type="InterPro" id="IPR046784">
    <property type="entry name" value="Eap1"/>
</dbReference>
<feature type="compositionally biased region" description="Basic and acidic residues" evidence="1">
    <location>
        <begin position="95"/>
        <end position="107"/>
    </location>
</feature>
<dbReference type="OrthoDB" id="2504266at2759"/>
<feature type="compositionally biased region" description="Pro residues" evidence="1">
    <location>
        <begin position="408"/>
        <end position="420"/>
    </location>
</feature>
<feature type="compositionally biased region" description="Basic and acidic residues" evidence="1">
    <location>
        <begin position="291"/>
        <end position="311"/>
    </location>
</feature>
<feature type="compositionally biased region" description="Low complexity" evidence="1">
    <location>
        <begin position="501"/>
        <end position="512"/>
    </location>
</feature>
<proteinExistence type="predicted"/>
<gene>
    <name evidence="2" type="ORF">B0J13DRAFT_288223</name>
</gene>
<feature type="compositionally biased region" description="Pro residues" evidence="1">
    <location>
        <begin position="750"/>
        <end position="765"/>
    </location>
</feature>
<dbReference type="EMBL" id="JAGMUU010000006">
    <property type="protein sequence ID" value="KAH7150404.1"/>
    <property type="molecule type" value="Genomic_DNA"/>
</dbReference>
<keyword evidence="3" id="KW-1185">Reference proteome</keyword>
<evidence type="ECO:0000313" key="3">
    <source>
        <dbReference type="Proteomes" id="UP000717696"/>
    </source>
</evidence>
<feature type="region of interest" description="Disordered" evidence="1">
    <location>
        <begin position="24"/>
        <end position="348"/>
    </location>
</feature>
<feature type="compositionally biased region" description="Basic and acidic residues" evidence="1">
    <location>
        <begin position="676"/>
        <end position="685"/>
    </location>
</feature>
<dbReference type="Proteomes" id="UP000717696">
    <property type="component" value="Unassembled WGS sequence"/>
</dbReference>
<feature type="compositionally biased region" description="Pro residues" evidence="1">
    <location>
        <begin position="444"/>
        <end position="475"/>
    </location>
</feature>
<feature type="compositionally biased region" description="Basic and acidic residues" evidence="1">
    <location>
        <begin position="156"/>
        <end position="165"/>
    </location>
</feature>
<feature type="compositionally biased region" description="Basic and acidic residues" evidence="1">
    <location>
        <begin position="651"/>
        <end position="663"/>
    </location>
</feature>
<feature type="compositionally biased region" description="Basic and acidic residues" evidence="1">
    <location>
        <begin position="172"/>
        <end position="211"/>
    </location>
</feature>
<feature type="compositionally biased region" description="Low complexity" evidence="1">
    <location>
        <begin position="574"/>
        <end position="589"/>
    </location>
</feature>
<comment type="caution">
    <text evidence="2">The sequence shown here is derived from an EMBL/GenBank/DDBJ whole genome shotgun (WGS) entry which is preliminary data.</text>
</comment>
<evidence type="ECO:0000256" key="1">
    <source>
        <dbReference type="SAM" id="MobiDB-lite"/>
    </source>
</evidence>
<accession>A0A9P9F263</accession>